<dbReference type="KEGG" id="cvn:111102084"/>
<accession>A0A8B8AG21</accession>
<organism evidence="1 2">
    <name type="scientific">Crassostrea virginica</name>
    <name type="common">Eastern oyster</name>
    <dbReference type="NCBI Taxonomy" id="6565"/>
    <lineage>
        <taxon>Eukaryota</taxon>
        <taxon>Metazoa</taxon>
        <taxon>Spiralia</taxon>
        <taxon>Lophotrochozoa</taxon>
        <taxon>Mollusca</taxon>
        <taxon>Bivalvia</taxon>
        <taxon>Autobranchia</taxon>
        <taxon>Pteriomorphia</taxon>
        <taxon>Ostreida</taxon>
        <taxon>Ostreoidea</taxon>
        <taxon>Ostreidae</taxon>
        <taxon>Crassostrea</taxon>
    </lineage>
</organism>
<dbReference type="Proteomes" id="UP000694844">
    <property type="component" value="Chromosome 6"/>
</dbReference>
<sequence length="174" mass="19091">MLAVPSGQVAFTWDNMFQGVRPNKLIVAFVDSAAVAGTYSTNPFNFKHYGLNRIGLYVDNVPVGGNPLKLNFDDSSGQTTLPAYNSMFDVTGKWLQDSGNQLDRSDIANGYALYCFDLEPQIASHGDYLTLLKQGNTRIEAQFSKALPTTVTCIAYATFPALFKITSSRDINVE</sequence>
<name>A0A8B8AG21_CRAVI</name>
<evidence type="ECO:0000313" key="1">
    <source>
        <dbReference type="Proteomes" id="UP000694844"/>
    </source>
</evidence>
<proteinExistence type="predicted"/>
<reference evidence="2" key="1">
    <citation type="submission" date="2025-08" db="UniProtKB">
        <authorList>
            <consortium name="RefSeq"/>
        </authorList>
    </citation>
    <scope>IDENTIFICATION</scope>
    <source>
        <tissue evidence="2">Whole sample</tissue>
    </source>
</reference>
<protein>
    <submittedName>
        <fullName evidence="2">Uncharacterized protein F54H12.2-like</fullName>
    </submittedName>
</protein>
<dbReference type="GeneID" id="111102084"/>
<dbReference type="AlphaFoldDB" id="A0A8B8AG21"/>
<evidence type="ECO:0000313" key="2">
    <source>
        <dbReference type="RefSeq" id="XP_022290442.1"/>
    </source>
</evidence>
<dbReference type="OrthoDB" id="6141848at2759"/>
<keyword evidence="1" id="KW-1185">Reference proteome</keyword>
<dbReference type="RefSeq" id="XP_022290442.1">
    <property type="nucleotide sequence ID" value="XM_022434734.1"/>
</dbReference>
<gene>
    <name evidence="2" type="primary">LOC111102084</name>
</gene>